<proteinExistence type="predicted"/>
<name>A0A6J4NKP2_9BURK</name>
<accession>A0A6J4NKP2</accession>
<evidence type="ECO:0000259" key="1">
    <source>
        <dbReference type="Pfam" id="PF07238"/>
    </source>
</evidence>
<gene>
    <name evidence="2" type="ORF">AVDCRST_MAG51-192</name>
</gene>
<dbReference type="AlphaFoldDB" id="A0A6J4NKP2"/>
<feature type="domain" description="PilZ" evidence="1">
    <location>
        <begin position="9"/>
        <end position="69"/>
    </location>
</feature>
<dbReference type="EMBL" id="CADCUX010000045">
    <property type="protein sequence ID" value="CAA9386879.1"/>
    <property type="molecule type" value="Genomic_DNA"/>
</dbReference>
<dbReference type="InterPro" id="IPR009875">
    <property type="entry name" value="PilZ_domain"/>
</dbReference>
<dbReference type="SUPFAM" id="SSF141371">
    <property type="entry name" value="PilZ domain-like"/>
    <property type="match status" value="1"/>
</dbReference>
<evidence type="ECO:0000313" key="2">
    <source>
        <dbReference type="EMBL" id="CAA9386879.1"/>
    </source>
</evidence>
<dbReference type="Gene3D" id="2.40.10.220">
    <property type="entry name" value="predicted glycosyltransferase like domains"/>
    <property type="match status" value="1"/>
</dbReference>
<organism evidence="2">
    <name type="scientific">uncultured Ramlibacter sp</name>
    <dbReference type="NCBI Taxonomy" id="260755"/>
    <lineage>
        <taxon>Bacteria</taxon>
        <taxon>Pseudomonadati</taxon>
        <taxon>Pseudomonadota</taxon>
        <taxon>Betaproteobacteria</taxon>
        <taxon>Burkholderiales</taxon>
        <taxon>Comamonadaceae</taxon>
        <taxon>Ramlibacter</taxon>
        <taxon>environmental samples</taxon>
    </lineage>
</organism>
<reference evidence="2" key="1">
    <citation type="submission" date="2020-02" db="EMBL/GenBank/DDBJ databases">
        <authorList>
            <person name="Meier V. D."/>
        </authorList>
    </citation>
    <scope>NUCLEOTIDE SEQUENCE</scope>
    <source>
        <strain evidence="2">AVDCRST_MAG51</strain>
    </source>
</reference>
<protein>
    <recommendedName>
        <fullName evidence="1">PilZ domain-containing protein</fullName>
    </recommendedName>
</protein>
<dbReference type="Pfam" id="PF07238">
    <property type="entry name" value="PilZ"/>
    <property type="match status" value="1"/>
</dbReference>
<dbReference type="GO" id="GO:0035438">
    <property type="term" value="F:cyclic-di-GMP binding"/>
    <property type="evidence" value="ECO:0007669"/>
    <property type="project" value="InterPro"/>
</dbReference>
<sequence>MEVPVSVAGRQEGVTRDVSVSGLSFASAQAYAVGERIDLTVDYLLDGHSYPLRCEATVVRCEPSGTGFTVAARLTTAFLE</sequence>